<comment type="subcellular location">
    <subcellularLocation>
        <location evidence="1">Cell membrane</location>
        <topology evidence="1">Multi-pass membrane protein</topology>
    </subcellularLocation>
</comment>
<feature type="transmembrane region" description="Helical" evidence="7">
    <location>
        <begin position="269"/>
        <end position="290"/>
    </location>
</feature>
<keyword evidence="4 7" id="KW-0812">Transmembrane</keyword>
<evidence type="ECO:0000259" key="8">
    <source>
        <dbReference type="PROSITE" id="PS50850"/>
    </source>
</evidence>
<feature type="transmembrane region" description="Helical" evidence="7">
    <location>
        <begin position="296"/>
        <end position="319"/>
    </location>
</feature>
<proteinExistence type="predicted"/>
<evidence type="ECO:0000256" key="1">
    <source>
        <dbReference type="ARBA" id="ARBA00004651"/>
    </source>
</evidence>
<organism evidence="9 10">
    <name type="scientific">Kutzneria chonburiensis</name>
    <dbReference type="NCBI Taxonomy" id="1483604"/>
    <lineage>
        <taxon>Bacteria</taxon>
        <taxon>Bacillati</taxon>
        <taxon>Actinomycetota</taxon>
        <taxon>Actinomycetes</taxon>
        <taxon>Pseudonocardiales</taxon>
        <taxon>Pseudonocardiaceae</taxon>
        <taxon>Kutzneria</taxon>
    </lineage>
</organism>
<dbReference type="RefSeq" id="WP_273939382.1">
    <property type="nucleotide sequence ID" value="NZ_CP097263.1"/>
</dbReference>
<evidence type="ECO:0000256" key="7">
    <source>
        <dbReference type="SAM" id="Phobius"/>
    </source>
</evidence>
<feature type="transmembrane region" description="Helical" evidence="7">
    <location>
        <begin position="138"/>
        <end position="159"/>
    </location>
</feature>
<keyword evidence="3" id="KW-1003">Cell membrane</keyword>
<accession>A0ABV6MKE6</accession>
<dbReference type="CDD" id="cd06173">
    <property type="entry name" value="MFS_MefA_like"/>
    <property type="match status" value="1"/>
</dbReference>
<dbReference type="PROSITE" id="PS50850">
    <property type="entry name" value="MFS"/>
    <property type="match status" value="1"/>
</dbReference>
<keyword evidence="10" id="KW-1185">Reference proteome</keyword>
<dbReference type="PANTHER" id="PTHR43266">
    <property type="entry name" value="MACROLIDE-EFFLUX PROTEIN"/>
    <property type="match status" value="1"/>
</dbReference>
<feature type="transmembrane region" description="Helical" evidence="7">
    <location>
        <begin position="331"/>
        <end position="355"/>
    </location>
</feature>
<feature type="transmembrane region" description="Helical" evidence="7">
    <location>
        <begin position="94"/>
        <end position="117"/>
    </location>
</feature>
<dbReference type="PANTHER" id="PTHR43266:SF2">
    <property type="entry name" value="MAJOR FACILITATOR SUPERFAMILY (MFS) PROFILE DOMAIN-CONTAINING PROTEIN"/>
    <property type="match status" value="1"/>
</dbReference>
<feature type="transmembrane region" description="Helical" evidence="7">
    <location>
        <begin position="69"/>
        <end position="88"/>
    </location>
</feature>
<protein>
    <submittedName>
        <fullName evidence="9">MFS transporter</fullName>
    </submittedName>
</protein>
<name>A0ABV6MKE6_9PSEU</name>
<feature type="transmembrane region" description="Helical" evidence="7">
    <location>
        <begin position="205"/>
        <end position="229"/>
    </location>
</feature>
<dbReference type="InterPro" id="IPR011701">
    <property type="entry name" value="MFS"/>
</dbReference>
<feature type="transmembrane region" description="Helical" evidence="7">
    <location>
        <begin position="241"/>
        <end position="262"/>
    </location>
</feature>
<feature type="transmembrane region" description="Helical" evidence="7">
    <location>
        <begin position="38"/>
        <end position="62"/>
    </location>
</feature>
<keyword evidence="2" id="KW-0813">Transport</keyword>
<keyword evidence="6 7" id="KW-0472">Membrane</keyword>
<dbReference type="EMBL" id="JBHLUD010000001">
    <property type="protein sequence ID" value="MFC0540582.1"/>
    <property type="molecule type" value="Genomic_DNA"/>
</dbReference>
<feature type="transmembrane region" description="Helical" evidence="7">
    <location>
        <begin position="361"/>
        <end position="381"/>
    </location>
</feature>
<comment type="caution">
    <text evidence="9">The sequence shown here is derived from an EMBL/GenBank/DDBJ whole genome shotgun (WGS) entry which is preliminary data.</text>
</comment>
<evidence type="ECO:0000256" key="6">
    <source>
        <dbReference type="ARBA" id="ARBA00023136"/>
    </source>
</evidence>
<dbReference type="SUPFAM" id="SSF103473">
    <property type="entry name" value="MFS general substrate transporter"/>
    <property type="match status" value="1"/>
</dbReference>
<evidence type="ECO:0000256" key="4">
    <source>
        <dbReference type="ARBA" id="ARBA00022692"/>
    </source>
</evidence>
<dbReference type="Gene3D" id="1.20.1250.20">
    <property type="entry name" value="MFS general substrate transporter like domains"/>
    <property type="match status" value="2"/>
</dbReference>
<dbReference type="Pfam" id="PF07690">
    <property type="entry name" value="MFS_1"/>
    <property type="match status" value="1"/>
</dbReference>
<evidence type="ECO:0000256" key="2">
    <source>
        <dbReference type="ARBA" id="ARBA00022448"/>
    </source>
</evidence>
<feature type="domain" description="Major facilitator superfamily (MFS) profile" evidence="8">
    <location>
        <begin position="205"/>
        <end position="395"/>
    </location>
</feature>
<keyword evidence="5 7" id="KW-1133">Transmembrane helix</keyword>
<sequence length="395" mass="39224">MRRDLVLLTAGRALSTMGSEVAVVALLLRLHDEGADSWAVASLLAAGTVPLALAAPLAGWLADTVDGRLLIAISSLWQAFLCALLAAVHDPVLLLALVALNATASAVTGPAFVTVLVRSVPPPRFAAATSMQQGANMVAVLAGPPMGGMLTGLTGGATVPLWADAVTFLALASICLTIRAGQPVPTGGRTRWHGGFTVLTTDRPITVIVGLLVVLILIGEGVSVAEVFLVRDSFGASTTAFGLLTAVFNGGALVGTVLSGGIATPARALLTVVSASVGMAAGLVGVGLAGNLAEVFICYACAGVGAGVVNVAATTLIMLRAPKPVVGRVQAALNGLLRTAGMGALGLGGLATGFFPPATVFLLSGTAIALAVIAALAVLPVRSDAPGPHQSAPLP</sequence>
<dbReference type="InterPro" id="IPR036259">
    <property type="entry name" value="MFS_trans_sf"/>
</dbReference>
<dbReference type="Proteomes" id="UP001589810">
    <property type="component" value="Unassembled WGS sequence"/>
</dbReference>
<evidence type="ECO:0000256" key="5">
    <source>
        <dbReference type="ARBA" id="ARBA00022989"/>
    </source>
</evidence>
<gene>
    <name evidence="9" type="ORF">ACFFH7_03765</name>
</gene>
<reference evidence="9 10" key="1">
    <citation type="submission" date="2024-09" db="EMBL/GenBank/DDBJ databases">
        <authorList>
            <person name="Sun Q."/>
            <person name="Mori K."/>
        </authorList>
    </citation>
    <scope>NUCLEOTIDE SEQUENCE [LARGE SCALE GENOMIC DNA]</scope>
    <source>
        <strain evidence="9 10">TBRC 1432</strain>
    </source>
</reference>
<evidence type="ECO:0000313" key="9">
    <source>
        <dbReference type="EMBL" id="MFC0540582.1"/>
    </source>
</evidence>
<dbReference type="InterPro" id="IPR020846">
    <property type="entry name" value="MFS_dom"/>
</dbReference>
<evidence type="ECO:0000256" key="3">
    <source>
        <dbReference type="ARBA" id="ARBA00022475"/>
    </source>
</evidence>
<evidence type="ECO:0000313" key="10">
    <source>
        <dbReference type="Proteomes" id="UP001589810"/>
    </source>
</evidence>